<dbReference type="AlphaFoldDB" id="A0A543K703"/>
<organism evidence="2 3">
    <name type="scientific">Microbacterium lacticum</name>
    <dbReference type="NCBI Taxonomy" id="33885"/>
    <lineage>
        <taxon>Bacteria</taxon>
        <taxon>Bacillati</taxon>
        <taxon>Actinomycetota</taxon>
        <taxon>Actinomycetes</taxon>
        <taxon>Micrococcales</taxon>
        <taxon>Microbacteriaceae</taxon>
        <taxon>Microbacterium</taxon>
    </lineage>
</organism>
<keyword evidence="3" id="KW-1185">Reference proteome</keyword>
<evidence type="ECO:0000313" key="2">
    <source>
        <dbReference type="EMBL" id="TQM90866.1"/>
    </source>
</evidence>
<reference evidence="2 3" key="1">
    <citation type="submission" date="2019-06" db="EMBL/GenBank/DDBJ databases">
        <title>Sequencing the genomes of 1000 actinobacteria strains.</title>
        <authorList>
            <person name="Klenk H.-P."/>
        </authorList>
    </citation>
    <scope>NUCLEOTIDE SEQUENCE [LARGE SCALE GENOMIC DNA]</scope>
    <source>
        <strain evidence="2 3">DSM 20427</strain>
    </source>
</reference>
<dbReference type="EMBL" id="VFPS01000006">
    <property type="protein sequence ID" value="TQM90866.1"/>
    <property type="molecule type" value="Genomic_DNA"/>
</dbReference>
<gene>
    <name evidence="2" type="ORF">FHX68_2713</name>
</gene>
<comment type="caution">
    <text evidence="2">The sequence shown here is derived from an EMBL/GenBank/DDBJ whole genome shotgun (WGS) entry which is preliminary data.</text>
</comment>
<evidence type="ECO:0000313" key="3">
    <source>
        <dbReference type="Proteomes" id="UP000319804"/>
    </source>
</evidence>
<name>A0A543K703_9MICO</name>
<proteinExistence type="predicted"/>
<feature type="compositionally biased region" description="Polar residues" evidence="1">
    <location>
        <begin position="16"/>
        <end position="26"/>
    </location>
</feature>
<feature type="region of interest" description="Disordered" evidence="1">
    <location>
        <begin position="1"/>
        <end position="32"/>
    </location>
</feature>
<dbReference type="Proteomes" id="UP000319804">
    <property type="component" value="Unassembled WGS sequence"/>
</dbReference>
<accession>A0A543K703</accession>
<protein>
    <submittedName>
        <fullName evidence="2">Uncharacterized protein</fullName>
    </submittedName>
</protein>
<evidence type="ECO:0000256" key="1">
    <source>
        <dbReference type="SAM" id="MobiDB-lite"/>
    </source>
</evidence>
<sequence length="149" mass="16043">MPRVRAGSYAGAVTDSRATPTGPDQTTAHRRDDGELVGWIRPDGDHWAAIDLLGREVAASVDWLDAEAALEERGLGYLADVWMLERGGGAVRVRMVEVTPARIVVKVDDFGDVSHATERIVLPWPIPAQLRAPRPGDPDGFTVGRPAVG</sequence>